<dbReference type="GO" id="GO:0016538">
    <property type="term" value="F:cyclin-dependent protein serine/threonine kinase regulator activity"/>
    <property type="evidence" value="ECO:0007669"/>
    <property type="project" value="TreeGrafter"/>
</dbReference>
<protein>
    <recommendedName>
        <fullName evidence="3">Cyclin N-terminal domain-containing protein</fullName>
    </recommendedName>
</protein>
<dbReference type="AlphaFoldDB" id="A0A8H7R035"/>
<dbReference type="PANTHER" id="PTHR15615:SF108">
    <property type="entry name" value="PROTEIN CNPPD1"/>
    <property type="match status" value="1"/>
</dbReference>
<dbReference type="GO" id="GO:0019901">
    <property type="term" value="F:protein kinase binding"/>
    <property type="evidence" value="ECO:0007669"/>
    <property type="project" value="InterPro"/>
</dbReference>
<evidence type="ECO:0008006" key="3">
    <source>
        <dbReference type="Google" id="ProtNLM"/>
    </source>
</evidence>
<dbReference type="OrthoDB" id="10250320at2759"/>
<comment type="caution">
    <text evidence="1">The sequence shown here is derived from an EMBL/GenBank/DDBJ whole genome shotgun (WGS) entry which is preliminary data.</text>
</comment>
<sequence>MIAISSIPITDFQPKKSVSIGVKENDDHLIAYTAYNVKTLLECSKEKIYYQQKLLPNLFVFVKHVFRHCNLTPTILVIALIYLKRLKRALPAQSQGEFDTPYKMFIAAVILASKFIEDTNAIAHSIYRLVSPLYPAKEINEMERSFLGVVKYNLFVSSDQVHQFVQEHKDILQLS</sequence>
<dbReference type="InterPro" id="IPR013922">
    <property type="entry name" value="Cyclin_PHO80-like"/>
</dbReference>
<dbReference type="EMBL" id="JAEPRD010000075">
    <property type="protein sequence ID" value="KAG2201075.1"/>
    <property type="molecule type" value="Genomic_DNA"/>
</dbReference>
<dbReference type="Pfam" id="PF08613">
    <property type="entry name" value="Cyclin"/>
    <property type="match status" value="1"/>
</dbReference>
<dbReference type="Proteomes" id="UP000603453">
    <property type="component" value="Unassembled WGS sequence"/>
</dbReference>
<dbReference type="CDD" id="cd20557">
    <property type="entry name" value="CYCLIN_ScPCL1-like"/>
    <property type="match status" value="1"/>
</dbReference>
<keyword evidence="2" id="KW-1185">Reference proteome</keyword>
<dbReference type="Gene3D" id="1.10.472.10">
    <property type="entry name" value="Cyclin-like"/>
    <property type="match status" value="1"/>
</dbReference>
<proteinExistence type="predicted"/>
<name>A0A8H7R035_9FUNG</name>
<evidence type="ECO:0000313" key="1">
    <source>
        <dbReference type="EMBL" id="KAG2201075.1"/>
    </source>
</evidence>
<accession>A0A8H7R035</accession>
<dbReference type="InterPro" id="IPR036915">
    <property type="entry name" value="Cyclin-like_sf"/>
</dbReference>
<dbReference type="GO" id="GO:0005634">
    <property type="term" value="C:nucleus"/>
    <property type="evidence" value="ECO:0007669"/>
    <property type="project" value="TreeGrafter"/>
</dbReference>
<dbReference type="SUPFAM" id="SSF47954">
    <property type="entry name" value="Cyclin-like"/>
    <property type="match status" value="1"/>
</dbReference>
<organism evidence="1 2">
    <name type="scientific">Mucor saturninus</name>
    <dbReference type="NCBI Taxonomy" id="64648"/>
    <lineage>
        <taxon>Eukaryota</taxon>
        <taxon>Fungi</taxon>
        <taxon>Fungi incertae sedis</taxon>
        <taxon>Mucoromycota</taxon>
        <taxon>Mucoromycotina</taxon>
        <taxon>Mucoromycetes</taxon>
        <taxon>Mucorales</taxon>
        <taxon>Mucorineae</taxon>
        <taxon>Mucoraceae</taxon>
        <taxon>Mucor</taxon>
    </lineage>
</organism>
<dbReference type="PANTHER" id="PTHR15615">
    <property type="match status" value="1"/>
</dbReference>
<evidence type="ECO:0000313" key="2">
    <source>
        <dbReference type="Proteomes" id="UP000603453"/>
    </source>
</evidence>
<gene>
    <name evidence="1" type="ORF">INT47_010827</name>
</gene>
<reference evidence="1" key="1">
    <citation type="submission" date="2020-12" db="EMBL/GenBank/DDBJ databases">
        <title>Metabolic potential, ecology and presence of endohyphal bacteria is reflected in genomic diversity of Mucoromycotina.</title>
        <authorList>
            <person name="Muszewska A."/>
            <person name="Okrasinska A."/>
            <person name="Steczkiewicz K."/>
            <person name="Drgas O."/>
            <person name="Orlowska M."/>
            <person name="Perlinska-Lenart U."/>
            <person name="Aleksandrzak-Piekarczyk T."/>
            <person name="Szatraj K."/>
            <person name="Zielenkiewicz U."/>
            <person name="Pilsyk S."/>
            <person name="Malc E."/>
            <person name="Mieczkowski P."/>
            <person name="Kruszewska J.S."/>
            <person name="Biernat P."/>
            <person name="Pawlowska J."/>
        </authorList>
    </citation>
    <scope>NUCLEOTIDE SEQUENCE</scope>
    <source>
        <strain evidence="1">WA0000017839</strain>
    </source>
</reference>
<dbReference type="GO" id="GO:0000307">
    <property type="term" value="C:cyclin-dependent protein kinase holoenzyme complex"/>
    <property type="evidence" value="ECO:0007669"/>
    <property type="project" value="TreeGrafter"/>
</dbReference>